<protein>
    <submittedName>
        <fullName evidence="1">Uncharacterized protein</fullName>
    </submittedName>
</protein>
<dbReference type="EMBL" id="WHLY01000002">
    <property type="protein sequence ID" value="MPR36314.1"/>
    <property type="molecule type" value="Genomic_DNA"/>
</dbReference>
<dbReference type="Proteomes" id="UP000479293">
    <property type="component" value="Unassembled WGS sequence"/>
</dbReference>
<proteinExistence type="predicted"/>
<sequence>METGDYIEKRLEESQVIDLIIEKSNCTYGNLDFFWEVTNVPRTNELNFDKYYIAKEILRTELGFEKDQKPGDIDILIVPSSKGRIFFEYSSAYELKVVRPTNDNIRRNSNSLGSTQTLGLVNDGFPLIGLIQVCMNQPINPIHLQYLPNLENINEIFTFDPFPLFSVETQYQRILKTDLPKYVGINIFGLCFDINGNIITQNSTKFDSFKHGYCNPYCKNDTIERIKIHFEKFKGKYIEKVNK</sequence>
<evidence type="ECO:0000313" key="2">
    <source>
        <dbReference type="Proteomes" id="UP000479293"/>
    </source>
</evidence>
<evidence type="ECO:0000313" key="1">
    <source>
        <dbReference type="EMBL" id="MPR36314.1"/>
    </source>
</evidence>
<dbReference type="AlphaFoldDB" id="A0A7C9BKH3"/>
<reference evidence="1 2" key="1">
    <citation type="submission" date="2019-10" db="EMBL/GenBank/DDBJ databases">
        <title>Draft Genome Sequence of Cytophagaceae sp. SJW1-29.</title>
        <authorList>
            <person name="Choi A."/>
        </authorList>
    </citation>
    <scope>NUCLEOTIDE SEQUENCE [LARGE SCALE GENOMIC DNA]</scope>
    <source>
        <strain evidence="1 2">SJW1-29</strain>
    </source>
</reference>
<keyword evidence="2" id="KW-1185">Reference proteome</keyword>
<accession>A0A7C9BKH3</accession>
<dbReference type="RefSeq" id="WP_152764104.1">
    <property type="nucleotide sequence ID" value="NZ_WHLY01000002.1"/>
</dbReference>
<name>A0A7C9BKH3_9BACT</name>
<comment type="caution">
    <text evidence="1">The sequence shown here is derived from an EMBL/GenBank/DDBJ whole genome shotgun (WGS) entry which is preliminary data.</text>
</comment>
<gene>
    <name evidence="1" type="ORF">GBK04_23960</name>
</gene>
<organism evidence="1 2">
    <name type="scientific">Salmonirosea aquatica</name>
    <dbReference type="NCBI Taxonomy" id="2654236"/>
    <lineage>
        <taxon>Bacteria</taxon>
        <taxon>Pseudomonadati</taxon>
        <taxon>Bacteroidota</taxon>
        <taxon>Cytophagia</taxon>
        <taxon>Cytophagales</taxon>
        <taxon>Spirosomataceae</taxon>
        <taxon>Salmonirosea</taxon>
    </lineage>
</organism>